<accession>A0A1I5N5Z1</accession>
<name>A0A1I5N5Z1_9RHOB</name>
<protein>
    <submittedName>
        <fullName evidence="2">DnaA protein</fullName>
    </submittedName>
</protein>
<dbReference type="InterPro" id="IPR055199">
    <property type="entry name" value="Hda_lid"/>
</dbReference>
<gene>
    <name evidence="2" type="ORF">SAMN04488047_103120</name>
</gene>
<dbReference type="GO" id="GO:0003688">
    <property type="term" value="F:DNA replication origin binding"/>
    <property type="evidence" value="ECO:0007669"/>
    <property type="project" value="TreeGrafter"/>
</dbReference>
<dbReference type="STRING" id="441119.SAMN04488047_103120"/>
<evidence type="ECO:0000259" key="1">
    <source>
        <dbReference type="Pfam" id="PF22688"/>
    </source>
</evidence>
<evidence type="ECO:0000313" key="2">
    <source>
        <dbReference type="EMBL" id="SFP17335.1"/>
    </source>
</evidence>
<proteinExistence type="predicted"/>
<dbReference type="PANTHER" id="PTHR30050:SF5">
    <property type="entry name" value="DNAA REGULATORY INACTIVATOR HDA"/>
    <property type="match status" value="1"/>
</dbReference>
<organism evidence="2 3">
    <name type="scientific">Tranquillimonas alkanivorans</name>
    <dbReference type="NCBI Taxonomy" id="441119"/>
    <lineage>
        <taxon>Bacteria</taxon>
        <taxon>Pseudomonadati</taxon>
        <taxon>Pseudomonadota</taxon>
        <taxon>Alphaproteobacteria</taxon>
        <taxon>Rhodobacterales</taxon>
        <taxon>Roseobacteraceae</taxon>
        <taxon>Tranquillimonas</taxon>
    </lineage>
</organism>
<reference evidence="2 3" key="1">
    <citation type="submission" date="2016-10" db="EMBL/GenBank/DDBJ databases">
        <authorList>
            <person name="de Groot N.N."/>
        </authorList>
    </citation>
    <scope>NUCLEOTIDE SEQUENCE [LARGE SCALE GENOMIC DNA]</scope>
    <source>
        <strain evidence="2 3">DSM 19547</strain>
    </source>
</reference>
<dbReference type="Gene3D" id="1.10.8.60">
    <property type="match status" value="1"/>
</dbReference>
<dbReference type="EMBL" id="FOXA01000003">
    <property type="protein sequence ID" value="SFP17335.1"/>
    <property type="molecule type" value="Genomic_DNA"/>
</dbReference>
<dbReference type="Proteomes" id="UP000199356">
    <property type="component" value="Unassembled WGS sequence"/>
</dbReference>
<dbReference type="GO" id="GO:0005886">
    <property type="term" value="C:plasma membrane"/>
    <property type="evidence" value="ECO:0007669"/>
    <property type="project" value="TreeGrafter"/>
</dbReference>
<dbReference type="Gene3D" id="3.40.50.300">
    <property type="entry name" value="P-loop containing nucleotide triphosphate hydrolases"/>
    <property type="match status" value="1"/>
</dbReference>
<dbReference type="InterPro" id="IPR027417">
    <property type="entry name" value="P-loop_NTPase"/>
</dbReference>
<dbReference type="RefSeq" id="WP_093418995.1">
    <property type="nucleotide sequence ID" value="NZ_FOXA01000003.1"/>
</dbReference>
<evidence type="ECO:0000313" key="3">
    <source>
        <dbReference type="Proteomes" id="UP000199356"/>
    </source>
</evidence>
<dbReference type="Pfam" id="PF22688">
    <property type="entry name" value="Hda_lid"/>
    <property type="match status" value="1"/>
</dbReference>
<keyword evidence="3" id="KW-1185">Reference proteome</keyword>
<dbReference type="AlphaFoldDB" id="A0A1I5N5Z1"/>
<sequence>MSRQLTFRLPVREALGRDDFFVSPANAWAVAMIEDWRGWPAGKLALTGPRGAGKTHLVHVWAAESGGRIVSAAELSEDLVPALAEGDLAVEDVPAIAGDKVRERALFHLHNLVLANGHTLLLTGAEAPGRWPLALADLTSRMQGTPAVRIEPPDDALLAAILFKRLADRQLTVEAELIHYLVPRIDRDFDTARRVVERLDARALSEKREVRVPLAREVLAEITPEET</sequence>
<feature type="domain" description="Hda lid" evidence="1">
    <location>
        <begin position="159"/>
        <end position="219"/>
    </location>
</feature>
<dbReference type="GO" id="GO:0006270">
    <property type="term" value="P:DNA replication initiation"/>
    <property type="evidence" value="ECO:0007669"/>
    <property type="project" value="TreeGrafter"/>
</dbReference>
<dbReference type="OrthoDB" id="7390113at2"/>
<dbReference type="SUPFAM" id="SSF52540">
    <property type="entry name" value="P-loop containing nucleoside triphosphate hydrolases"/>
    <property type="match status" value="1"/>
</dbReference>
<dbReference type="PANTHER" id="PTHR30050">
    <property type="entry name" value="CHROMOSOMAL REPLICATION INITIATOR PROTEIN DNAA"/>
    <property type="match status" value="1"/>
</dbReference>